<evidence type="ECO:0000313" key="9">
    <source>
        <dbReference type="EMBL" id="POR05479.1"/>
    </source>
</evidence>
<accession>A0A2S4K147</accession>
<evidence type="ECO:0000256" key="2">
    <source>
        <dbReference type="ARBA" id="ARBA00004931"/>
    </source>
</evidence>
<comment type="caution">
    <text evidence="9">The sequence shown here is derived from an EMBL/GenBank/DDBJ whole genome shotgun (WGS) entry which is preliminary data.</text>
</comment>
<dbReference type="InterPro" id="IPR043131">
    <property type="entry name" value="BCAT-like_N"/>
</dbReference>
<evidence type="ECO:0000256" key="3">
    <source>
        <dbReference type="ARBA" id="ARBA00005072"/>
    </source>
</evidence>
<dbReference type="EMBL" id="LPWH01000002">
    <property type="protein sequence ID" value="POR05479.1"/>
    <property type="molecule type" value="Genomic_DNA"/>
</dbReference>
<dbReference type="OrthoDB" id="368215at2"/>
<protein>
    <recommendedName>
        <fullName evidence="5">branched-chain-amino-acid transaminase</fullName>
        <ecNumber evidence="5">2.6.1.42</ecNumber>
    </recommendedName>
</protein>
<dbReference type="Pfam" id="PF01063">
    <property type="entry name" value="Aminotran_4"/>
    <property type="match status" value="1"/>
</dbReference>
<dbReference type="InterPro" id="IPR001544">
    <property type="entry name" value="Aminotrans_IV"/>
</dbReference>
<evidence type="ECO:0000256" key="1">
    <source>
        <dbReference type="ARBA" id="ARBA00004824"/>
    </source>
</evidence>
<dbReference type="InterPro" id="IPR043132">
    <property type="entry name" value="BCAT-like_C"/>
</dbReference>
<comment type="pathway">
    <text evidence="3">Amino-acid biosynthesis; L-leucine biosynthesis; L-leucine from 3-methyl-2-oxobutanoate: step 4/4.</text>
</comment>
<dbReference type="Gene3D" id="3.20.10.10">
    <property type="entry name" value="D-amino Acid Aminotransferase, subunit A, domain 2"/>
    <property type="match status" value="1"/>
</dbReference>
<dbReference type="InterPro" id="IPR050571">
    <property type="entry name" value="Class-IV_PLP-Dep_Aminotrnsfr"/>
</dbReference>
<dbReference type="InterPro" id="IPR036038">
    <property type="entry name" value="Aminotransferase-like"/>
</dbReference>
<gene>
    <name evidence="9" type="ORF">AU468_00980</name>
</gene>
<dbReference type="GO" id="GO:0004084">
    <property type="term" value="F:branched-chain-amino-acid transaminase activity"/>
    <property type="evidence" value="ECO:0007669"/>
    <property type="project" value="UniProtKB-EC"/>
</dbReference>
<comment type="catalytic activity">
    <reaction evidence="6">
        <text>L-valine + 2-oxoglutarate = 3-methyl-2-oxobutanoate + L-glutamate</text>
        <dbReference type="Rhea" id="RHEA:24813"/>
        <dbReference type="ChEBI" id="CHEBI:11851"/>
        <dbReference type="ChEBI" id="CHEBI:16810"/>
        <dbReference type="ChEBI" id="CHEBI:29985"/>
        <dbReference type="ChEBI" id="CHEBI:57762"/>
        <dbReference type="EC" id="2.6.1.42"/>
    </reaction>
</comment>
<evidence type="ECO:0000313" key="10">
    <source>
        <dbReference type="Proteomes" id="UP000237350"/>
    </source>
</evidence>
<keyword evidence="10" id="KW-1185">Reference proteome</keyword>
<dbReference type="Proteomes" id="UP000237350">
    <property type="component" value="Unassembled WGS sequence"/>
</dbReference>
<reference evidence="10" key="1">
    <citation type="submission" date="2015-12" db="EMBL/GenBank/DDBJ databases">
        <authorList>
            <person name="Lodha T.D."/>
            <person name="Chintalapati S."/>
            <person name="Chintalapati V.R."/>
            <person name="Sravanthi T."/>
        </authorList>
    </citation>
    <scope>NUCLEOTIDE SEQUENCE [LARGE SCALE GENOMIC DNA]</scope>
    <source>
        <strain evidence="10">JC133</strain>
    </source>
</reference>
<dbReference type="AlphaFoldDB" id="A0A2S4K147"/>
<dbReference type="PANTHER" id="PTHR42743">
    <property type="entry name" value="AMINO-ACID AMINOTRANSFERASE"/>
    <property type="match status" value="1"/>
</dbReference>
<evidence type="ECO:0000256" key="5">
    <source>
        <dbReference type="ARBA" id="ARBA00013053"/>
    </source>
</evidence>
<comment type="pathway">
    <text evidence="2">Amino-acid biosynthesis; L-valine biosynthesis; L-valine from pyruvate: step 4/4.</text>
</comment>
<proteinExistence type="inferred from homology"/>
<dbReference type="GO" id="GO:0046394">
    <property type="term" value="P:carboxylic acid biosynthetic process"/>
    <property type="evidence" value="ECO:0007669"/>
    <property type="project" value="UniProtKB-ARBA"/>
</dbReference>
<dbReference type="Gene3D" id="3.30.470.10">
    <property type="match status" value="1"/>
</dbReference>
<dbReference type="RefSeq" id="WP_103679111.1">
    <property type="nucleotide sequence ID" value="NZ_LPWH01000002.1"/>
</dbReference>
<evidence type="ECO:0000256" key="8">
    <source>
        <dbReference type="ARBA" id="ARBA00049229"/>
    </source>
</evidence>
<name>A0A2S4K147_9SPIO</name>
<evidence type="ECO:0000256" key="4">
    <source>
        <dbReference type="ARBA" id="ARBA00009320"/>
    </source>
</evidence>
<comment type="catalytic activity">
    <reaction evidence="8">
        <text>L-leucine + 2-oxoglutarate = 4-methyl-2-oxopentanoate + L-glutamate</text>
        <dbReference type="Rhea" id="RHEA:18321"/>
        <dbReference type="ChEBI" id="CHEBI:16810"/>
        <dbReference type="ChEBI" id="CHEBI:17865"/>
        <dbReference type="ChEBI" id="CHEBI:29985"/>
        <dbReference type="ChEBI" id="CHEBI:57427"/>
        <dbReference type="EC" id="2.6.1.42"/>
    </reaction>
</comment>
<comment type="catalytic activity">
    <reaction evidence="7">
        <text>L-isoleucine + 2-oxoglutarate = (S)-3-methyl-2-oxopentanoate + L-glutamate</text>
        <dbReference type="Rhea" id="RHEA:24801"/>
        <dbReference type="ChEBI" id="CHEBI:16810"/>
        <dbReference type="ChEBI" id="CHEBI:29985"/>
        <dbReference type="ChEBI" id="CHEBI:35146"/>
        <dbReference type="ChEBI" id="CHEBI:58045"/>
        <dbReference type="EC" id="2.6.1.42"/>
    </reaction>
</comment>
<comment type="similarity">
    <text evidence="4">Belongs to the class-IV pyridoxal-phosphate-dependent aminotransferase family.</text>
</comment>
<sequence>MISRCLELRGETVREVPPGEVNRDPLQGVYLVARTWQGSKVLDLDGHFQRLEDSARALGRNLTVPRHRIRSVLASHLPGAAPGSGAVRDVRFRVTAVLDDDPWYRLVLEEALPVPPEILREGALCRIQRGAARTNPRVKSLSWVHQRQAFFAAGGDGEVYEYLLTDREGRILEGATSNAYALIDGVLRTAGEGVLQGIARKIVLHTAREVLPLEFTPVREKDLPRVQEFFISSATRGVVPVRRIDDHRLGPPGEITREITRRYNRWLDEHLEPLAPPGEG</sequence>
<evidence type="ECO:0000256" key="7">
    <source>
        <dbReference type="ARBA" id="ARBA00048798"/>
    </source>
</evidence>
<dbReference type="SUPFAM" id="SSF56752">
    <property type="entry name" value="D-aminoacid aminotransferase-like PLP-dependent enzymes"/>
    <property type="match status" value="1"/>
</dbReference>
<organism evidence="9 10">
    <name type="scientific">Alkalispirochaeta sphaeroplastigenens</name>
    <dbReference type="NCBI Taxonomy" id="1187066"/>
    <lineage>
        <taxon>Bacteria</taxon>
        <taxon>Pseudomonadati</taxon>
        <taxon>Spirochaetota</taxon>
        <taxon>Spirochaetia</taxon>
        <taxon>Spirochaetales</taxon>
        <taxon>Spirochaetaceae</taxon>
        <taxon>Alkalispirochaeta</taxon>
    </lineage>
</organism>
<dbReference type="PANTHER" id="PTHR42743:SF11">
    <property type="entry name" value="AMINODEOXYCHORISMATE LYASE"/>
    <property type="match status" value="1"/>
</dbReference>
<dbReference type="EC" id="2.6.1.42" evidence="5"/>
<evidence type="ECO:0000256" key="6">
    <source>
        <dbReference type="ARBA" id="ARBA00048212"/>
    </source>
</evidence>
<comment type="pathway">
    <text evidence="1">Amino-acid biosynthesis; L-isoleucine biosynthesis; L-isoleucine from 2-oxobutanoate: step 4/4.</text>
</comment>